<name>W9QSG8_9ROSA</name>
<dbReference type="SUPFAM" id="SSF48264">
    <property type="entry name" value="Cytochrome P450"/>
    <property type="match status" value="1"/>
</dbReference>
<dbReference type="PANTHER" id="PTHR47944:SF5">
    <property type="entry name" value="CYTOCHROME P450 71A1-LIKE"/>
    <property type="match status" value="1"/>
</dbReference>
<dbReference type="GO" id="GO:0020037">
    <property type="term" value="F:heme binding"/>
    <property type="evidence" value="ECO:0007669"/>
    <property type="project" value="InterPro"/>
</dbReference>
<evidence type="ECO:0000313" key="10">
    <source>
        <dbReference type="Proteomes" id="UP000030645"/>
    </source>
</evidence>
<keyword evidence="6" id="KW-0408">Iron</keyword>
<feature type="region of interest" description="Disordered" evidence="8">
    <location>
        <begin position="1"/>
        <end position="43"/>
    </location>
</feature>
<dbReference type="InterPro" id="IPR001128">
    <property type="entry name" value="Cyt_P450"/>
</dbReference>
<keyword evidence="10" id="KW-1185">Reference proteome</keyword>
<evidence type="ECO:0000256" key="1">
    <source>
        <dbReference type="ARBA" id="ARBA00001971"/>
    </source>
</evidence>
<dbReference type="GO" id="GO:0005506">
    <property type="term" value="F:iron ion binding"/>
    <property type="evidence" value="ECO:0007669"/>
    <property type="project" value="InterPro"/>
</dbReference>
<keyword evidence="3" id="KW-0349">Heme</keyword>
<evidence type="ECO:0000256" key="6">
    <source>
        <dbReference type="ARBA" id="ARBA00023004"/>
    </source>
</evidence>
<accession>W9QSG8</accession>
<dbReference type="PANTHER" id="PTHR47944">
    <property type="entry name" value="CYTOCHROME P450 98A9"/>
    <property type="match status" value="1"/>
</dbReference>
<gene>
    <name evidence="9" type="ORF">L484_027399</name>
</gene>
<dbReference type="GO" id="GO:0016705">
    <property type="term" value="F:oxidoreductase activity, acting on paired donors, with incorporation or reduction of molecular oxygen"/>
    <property type="evidence" value="ECO:0007669"/>
    <property type="project" value="InterPro"/>
</dbReference>
<reference evidence="10" key="1">
    <citation type="submission" date="2013-01" db="EMBL/GenBank/DDBJ databases">
        <title>Draft Genome Sequence of a Mulberry Tree, Morus notabilis C.K. Schneid.</title>
        <authorList>
            <person name="He N."/>
            <person name="Zhao S."/>
        </authorList>
    </citation>
    <scope>NUCLEOTIDE SEQUENCE</scope>
</reference>
<evidence type="ECO:0000256" key="7">
    <source>
        <dbReference type="ARBA" id="ARBA00023033"/>
    </source>
</evidence>
<comment type="cofactor">
    <cofactor evidence="1">
        <name>heme</name>
        <dbReference type="ChEBI" id="CHEBI:30413"/>
    </cofactor>
</comment>
<evidence type="ECO:0000313" key="9">
    <source>
        <dbReference type="EMBL" id="EXB38963.1"/>
    </source>
</evidence>
<dbReference type="Gene3D" id="1.10.630.10">
    <property type="entry name" value="Cytochrome P450"/>
    <property type="match status" value="1"/>
</dbReference>
<evidence type="ECO:0000256" key="2">
    <source>
        <dbReference type="ARBA" id="ARBA00010617"/>
    </source>
</evidence>
<evidence type="ECO:0000256" key="5">
    <source>
        <dbReference type="ARBA" id="ARBA00023002"/>
    </source>
</evidence>
<dbReference type="Pfam" id="PF00067">
    <property type="entry name" value="p450"/>
    <property type="match status" value="1"/>
</dbReference>
<comment type="similarity">
    <text evidence="2">Belongs to the cytochrome P450 family.</text>
</comment>
<dbReference type="STRING" id="981085.W9QSG8"/>
<evidence type="ECO:0000256" key="8">
    <source>
        <dbReference type="SAM" id="MobiDB-lite"/>
    </source>
</evidence>
<keyword evidence="5" id="KW-0560">Oxidoreductase</keyword>
<dbReference type="EMBL" id="KE343704">
    <property type="protein sequence ID" value="EXB38963.1"/>
    <property type="molecule type" value="Genomic_DNA"/>
</dbReference>
<sequence>MDFRTRPPSTSFHRGHYQRDAEKTPSRSSTRAPPGSRGLPRRRLRKATPVFINAWSMGRDPSVWDAPEEFRPERFLGKDKGIDVKGHCFECCWKVGGNHEKAKDLGMEELYGLTTVRKFPLVAVMEPRLPDHLYVQL</sequence>
<organism evidence="9 10">
    <name type="scientific">Morus notabilis</name>
    <dbReference type="NCBI Taxonomy" id="981085"/>
    <lineage>
        <taxon>Eukaryota</taxon>
        <taxon>Viridiplantae</taxon>
        <taxon>Streptophyta</taxon>
        <taxon>Embryophyta</taxon>
        <taxon>Tracheophyta</taxon>
        <taxon>Spermatophyta</taxon>
        <taxon>Magnoliopsida</taxon>
        <taxon>eudicotyledons</taxon>
        <taxon>Gunneridae</taxon>
        <taxon>Pentapetalae</taxon>
        <taxon>rosids</taxon>
        <taxon>fabids</taxon>
        <taxon>Rosales</taxon>
        <taxon>Moraceae</taxon>
        <taxon>Moreae</taxon>
        <taxon>Morus</taxon>
    </lineage>
</organism>
<dbReference type="AlphaFoldDB" id="W9QSG8"/>
<dbReference type="eggNOG" id="KOG0156">
    <property type="taxonomic scope" value="Eukaryota"/>
</dbReference>
<dbReference type="Proteomes" id="UP000030645">
    <property type="component" value="Unassembled WGS sequence"/>
</dbReference>
<dbReference type="InterPro" id="IPR036396">
    <property type="entry name" value="Cyt_P450_sf"/>
</dbReference>
<keyword evidence="7" id="KW-0503">Monooxygenase</keyword>
<proteinExistence type="inferred from homology"/>
<evidence type="ECO:0000256" key="3">
    <source>
        <dbReference type="ARBA" id="ARBA00022617"/>
    </source>
</evidence>
<keyword evidence="4" id="KW-0479">Metal-binding</keyword>
<evidence type="ECO:0000256" key="4">
    <source>
        <dbReference type="ARBA" id="ARBA00022723"/>
    </source>
</evidence>
<dbReference type="GO" id="GO:0004497">
    <property type="term" value="F:monooxygenase activity"/>
    <property type="evidence" value="ECO:0007669"/>
    <property type="project" value="UniProtKB-KW"/>
</dbReference>
<protein>
    <submittedName>
        <fullName evidence="9">Flavonoid 3',5'-hydroxylase</fullName>
    </submittedName>
</protein>